<accession>A0A450WAA7</accession>
<dbReference type="AlphaFoldDB" id="A0A450WAA7"/>
<dbReference type="EMBL" id="CAADFK010000054">
    <property type="protein sequence ID" value="VFK13967.1"/>
    <property type="molecule type" value="Genomic_DNA"/>
</dbReference>
<name>A0A450WAA7_9GAMM</name>
<sequence>MVILCHIVLLALLVKIKLLGESLKGSVWRVIWVMCGERRRILR</sequence>
<reference evidence="1" key="1">
    <citation type="submission" date="2019-02" db="EMBL/GenBank/DDBJ databases">
        <authorList>
            <person name="Gruber-Vodicka R. H."/>
            <person name="Seah K. B. B."/>
        </authorList>
    </citation>
    <scope>NUCLEOTIDE SEQUENCE</scope>
    <source>
        <strain evidence="1">BECK_S313</strain>
    </source>
</reference>
<evidence type="ECO:0000313" key="1">
    <source>
        <dbReference type="EMBL" id="VFK13967.1"/>
    </source>
</evidence>
<gene>
    <name evidence="1" type="ORF">BECKLPF1236B_GA0070989_105423</name>
</gene>
<protein>
    <submittedName>
        <fullName evidence="1">Uncharacterized protein</fullName>
    </submittedName>
</protein>
<proteinExistence type="predicted"/>
<organism evidence="1">
    <name type="scientific">Candidatus Kentrum sp. LPFa</name>
    <dbReference type="NCBI Taxonomy" id="2126335"/>
    <lineage>
        <taxon>Bacteria</taxon>
        <taxon>Pseudomonadati</taxon>
        <taxon>Pseudomonadota</taxon>
        <taxon>Gammaproteobacteria</taxon>
        <taxon>Candidatus Kentrum</taxon>
    </lineage>
</organism>